<accession>A0AAD5XBC4</accession>
<feature type="compositionally biased region" description="Low complexity" evidence="1">
    <location>
        <begin position="75"/>
        <end position="114"/>
    </location>
</feature>
<feature type="compositionally biased region" description="Gly residues" evidence="1">
    <location>
        <begin position="60"/>
        <end position="74"/>
    </location>
</feature>
<evidence type="ECO:0000313" key="3">
    <source>
        <dbReference type="Proteomes" id="UP001211907"/>
    </source>
</evidence>
<reference evidence="2" key="1">
    <citation type="submission" date="2020-05" db="EMBL/GenBank/DDBJ databases">
        <title>Phylogenomic resolution of chytrid fungi.</title>
        <authorList>
            <person name="Stajich J.E."/>
            <person name="Amses K."/>
            <person name="Simmons R."/>
            <person name="Seto K."/>
            <person name="Myers J."/>
            <person name="Bonds A."/>
            <person name="Quandt C.A."/>
            <person name="Barry K."/>
            <person name="Liu P."/>
            <person name="Grigoriev I."/>
            <person name="Longcore J.E."/>
            <person name="James T.Y."/>
        </authorList>
    </citation>
    <scope>NUCLEOTIDE SEQUENCE</scope>
    <source>
        <strain evidence="2">JEL0513</strain>
    </source>
</reference>
<feature type="compositionally biased region" description="Low complexity" evidence="1">
    <location>
        <begin position="1"/>
        <end position="16"/>
    </location>
</feature>
<feature type="compositionally biased region" description="Low complexity" evidence="1">
    <location>
        <begin position="23"/>
        <end position="59"/>
    </location>
</feature>
<dbReference type="Proteomes" id="UP001211907">
    <property type="component" value="Unassembled WGS sequence"/>
</dbReference>
<sequence>MAPPTTTQKATTTATAVKRPSIASTASTTSANGKSASAGAGAGAAAARSAAVGAARAGSNGSGNGSGNGGGGSGRPAVSVTATATASKTAKPKTALAVGVSATAAKRASSTATPTPTPTPTPTTASTLLGIGIGIGGEAGADVEGAAREAFANVLASVRRLPEATTSALASTSLDLHARIAAANAAVSSNLSSLNTAYSAAYTSVLAEAHSHGASLRAFLFGVPRPRLPDQHGNLPRREWDELPWARLLWYFSDSPHTIETLRAVCKDLRLVCEDVNLRAAYFNLMGDKFLVVNNVYRAFPLALTPDILSCLLEYGAIIPKFLIERMYEDANYWKSVKYELNADEDEYDDDDDTASTVVLMSDLDHDDQVSATNTATNNSGKRHHVRHLPFGSLEFCLEYGKAAFKDALLIDVDLSNSEEADDDKSASSSYLNHLAWTVDFESNKTVIHDDPYLFSRALAGNQNRALARNRPNFAVLKKVVFGNYYTPALNPPTSSLEWNALWESLVSLMSFNADMAWHILDHCGCTRDKANDGMVSCVLRKLNTMTTTEFSQWTGVNTFAEWLELGRFKVTEGAVLLVLASPDTVVLKELYDTASSNSNNEQEGEDQETKGEDILSVLRANVDKHLLAEYVETALSILFRNGKRDALRTADVLLTEFGITEEACACAFLAKSRDDYFADHSYTDTKNSNNSDSIKLLPFMTALGQEQGGMIDMMWQLMLSKYGSRHAFVAACVVDTVIGGTLKNPLTTRAGGRFNTMFNQPLLPTDSTLESDVIVVVGDDGVIKYKKSWTRARDELRARRQMIRKRKEILAEAVATKEKQQQQQQQGINGYMDKETVAALQVAGQKTRTILEGLGDRVLTAALQEKSSLFADHDDRDRDTAARDSLEALFEGAKVPIDPGMVGPISRGVLALKAARPRVLDFMARVEQNLLFVVFNPSAKPEDHEKWSDVRWISHIRRNILQSHSFLEKLLTPVELAAYEEHARQRKDLQTRASLGVFSNPSFGKVLAQNGTVDAAAAAAATSNRRSVVVAPSKPVQENTSGLFSMNSLTTVGRFVTRQVKAAATVAAGYAEESESAPANNRKSLIAANASRTQKIAAATNPTASLAILANALKYASAVTSDIVDPEWMEVRRFYVACEDLVALLEGGVAPPNGAAVGPFGKWLKEVDEKNVGVDFRGKETKRRTWRFW</sequence>
<gene>
    <name evidence="2" type="ORF">HK100_007079</name>
</gene>
<dbReference type="AlphaFoldDB" id="A0AAD5XBC4"/>
<keyword evidence="3" id="KW-1185">Reference proteome</keyword>
<evidence type="ECO:0000256" key="1">
    <source>
        <dbReference type="SAM" id="MobiDB-lite"/>
    </source>
</evidence>
<name>A0AAD5XBC4_9FUNG</name>
<comment type="caution">
    <text evidence="2">The sequence shown here is derived from an EMBL/GenBank/DDBJ whole genome shotgun (WGS) entry which is preliminary data.</text>
</comment>
<dbReference type="EMBL" id="JADGJH010003316">
    <property type="protein sequence ID" value="KAJ3091870.1"/>
    <property type="molecule type" value="Genomic_DNA"/>
</dbReference>
<proteinExistence type="predicted"/>
<feature type="region of interest" description="Disordered" evidence="1">
    <location>
        <begin position="1"/>
        <end position="125"/>
    </location>
</feature>
<protein>
    <submittedName>
        <fullName evidence="2">Uncharacterized protein</fullName>
    </submittedName>
</protein>
<evidence type="ECO:0000313" key="2">
    <source>
        <dbReference type="EMBL" id="KAJ3091870.1"/>
    </source>
</evidence>
<organism evidence="2 3">
    <name type="scientific">Physocladia obscura</name>
    <dbReference type="NCBI Taxonomy" id="109957"/>
    <lineage>
        <taxon>Eukaryota</taxon>
        <taxon>Fungi</taxon>
        <taxon>Fungi incertae sedis</taxon>
        <taxon>Chytridiomycota</taxon>
        <taxon>Chytridiomycota incertae sedis</taxon>
        <taxon>Chytridiomycetes</taxon>
        <taxon>Chytridiales</taxon>
        <taxon>Chytriomycetaceae</taxon>
        <taxon>Physocladia</taxon>
    </lineage>
</organism>